<organism evidence="3 4">
    <name type="scientific">Candidatus Enterousia excrementavium</name>
    <dbReference type="NCBI Taxonomy" id="2840789"/>
    <lineage>
        <taxon>Bacteria</taxon>
        <taxon>Pseudomonadati</taxon>
        <taxon>Pseudomonadota</taxon>
        <taxon>Alphaproteobacteria</taxon>
        <taxon>Candidatus Enterousia</taxon>
    </lineage>
</organism>
<evidence type="ECO:0000313" key="4">
    <source>
        <dbReference type="Proteomes" id="UP000721442"/>
    </source>
</evidence>
<comment type="caution">
    <text evidence="3">The sequence shown here is derived from an EMBL/GenBank/DDBJ whole genome shotgun (WGS) entry which is preliminary data.</text>
</comment>
<dbReference type="Gene3D" id="3.30.1490.20">
    <property type="entry name" value="ATP-grasp fold, A domain"/>
    <property type="match status" value="1"/>
</dbReference>
<name>A0A940DDW5_9PROT</name>
<proteinExistence type="predicted"/>
<accession>A0A940DDW5</accession>
<reference evidence="3" key="1">
    <citation type="submission" date="2020-10" db="EMBL/GenBank/DDBJ databases">
        <authorList>
            <person name="Gilroy R."/>
        </authorList>
    </citation>
    <scope>NUCLEOTIDE SEQUENCE</scope>
    <source>
        <strain evidence="3">B1-16210</strain>
    </source>
</reference>
<dbReference type="Proteomes" id="UP000721442">
    <property type="component" value="Unassembled WGS sequence"/>
</dbReference>
<dbReference type="SUPFAM" id="SSF56059">
    <property type="entry name" value="Glutathione synthetase ATP-binding domain-like"/>
    <property type="match status" value="1"/>
</dbReference>
<dbReference type="Gene3D" id="3.30.470.20">
    <property type="entry name" value="ATP-grasp fold, B domain"/>
    <property type="match status" value="1"/>
</dbReference>
<dbReference type="EMBL" id="JADINE010000032">
    <property type="protein sequence ID" value="MBO8407317.1"/>
    <property type="molecule type" value="Genomic_DNA"/>
</dbReference>
<dbReference type="InterPro" id="IPR011761">
    <property type="entry name" value="ATP-grasp"/>
</dbReference>
<evidence type="ECO:0000259" key="2">
    <source>
        <dbReference type="PROSITE" id="PS50975"/>
    </source>
</evidence>
<dbReference type="PROSITE" id="PS50975">
    <property type="entry name" value="ATP_GRASP"/>
    <property type="match status" value="1"/>
</dbReference>
<sequence>MTNKYNILVLGVSGNVSRGIVSVLRNSGIDMNIVGACITNDSIGQYFVDEYHVSPLAADAKFIPWLINICNNKNIDMVLSGVEENIYAISTHLPELQSKTAAKFLVATPNQLEIGNDKLKTCLWLKNNGCNYPLFADASDKNAVNKLAAMAGFPLIAKPRNGKGSNGIIKVCNQNDILQIPKQNYVVEQMLGDDNSEYTVACYSHKSNSKTEIITMKRKLEHGTTMIAEPVFDNVIYNQALKICEAFRPIGPLNIQLRMHNGRPTCFELNVRFSGTTPMRDLLGFRDVVAALREHLTGQSADDCFDIKQAKVIRYQTEKLIGYSK</sequence>
<reference evidence="3" key="2">
    <citation type="journal article" date="2021" name="PeerJ">
        <title>Extensive microbial diversity within the chicken gut microbiome revealed by metagenomics and culture.</title>
        <authorList>
            <person name="Gilroy R."/>
            <person name="Ravi A."/>
            <person name="Getino M."/>
            <person name="Pursley I."/>
            <person name="Horton D.L."/>
            <person name="Alikhan N.F."/>
            <person name="Baker D."/>
            <person name="Gharbi K."/>
            <person name="Hall N."/>
            <person name="Watson M."/>
            <person name="Adriaenssens E.M."/>
            <person name="Foster-Nyarko E."/>
            <person name="Jarju S."/>
            <person name="Secka A."/>
            <person name="Antonio M."/>
            <person name="Oren A."/>
            <person name="Chaudhuri R.R."/>
            <person name="La Ragione R."/>
            <person name="Hildebrand F."/>
            <person name="Pallen M.J."/>
        </authorList>
    </citation>
    <scope>NUCLEOTIDE SEQUENCE</scope>
    <source>
        <strain evidence="3">B1-16210</strain>
    </source>
</reference>
<protein>
    <submittedName>
        <fullName evidence="3">ATP-grasp domain-containing protein</fullName>
    </submittedName>
</protein>
<dbReference type="InterPro" id="IPR013815">
    <property type="entry name" value="ATP_grasp_subdomain_1"/>
</dbReference>
<dbReference type="AlphaFoldDB" id="A0A940DDW5"/>
<feature type="domain" description="ATP-grasp" evidence="2">
    <location>
        <begin position="122"/>
        <end position="296"/>
    </location>
</feature>
<keyword evidence="1" id="KW-0067">ATP-binding</keyword>
<evidence type="ECO:0000256" key="1">
    <source>
        <dbReference type="PROSITE-ProRule" id="PRU00409"/>
    </source>
</evidence>
<keyword evidence="1" id="KW-0547">Nucleotide-binding</keyword>
<dbReference type="NCBIfam" id="NF009402">
    <property type="entry name" value="PRK12767.1-1"/>
    <property type="match status" value="1"/>
</dbReference>
<dbReference type="Pfam" id="PF15632">
    <property type="entry name" value="ATPgrasp_Ter"/>
    <property type="match status" value="1"/>
</dbReference>
<gene>
    <name evidence="3" type="ORF">IAC77_02550</name>
</gene>
<evidence type="ECO:0000313" key="3">
    <source>
        <dbReference type="EMBL" id="MBO8407317.1"/>
    </source>
</evidence>
<dbReference type="GO" id="GO:0005524">
    <property type="term" value="F:ATP binding"/>
    <property type="evidence" value="ECO:0007669"/>
    <property type="project" value="UniProtKB-UniRule"/>
</dbReference>
<dbReference type="GO" id="GO:0046872">
    <property type="term" value="F:metal ion binding"/>
    <property type="evidence" value="ECO:0007669"/>
    <property type="project" value="InterPro"/>
</dbReference>
<dbReference type="Gene3D" id="3.40.50.20">
    <property type="match status" value="1"/>
</dbReference>